<keyword evidence="3" id="KW-1185">Reference proteome</keyword>
<feature type="domain" description="Serine aminopeptidase S33" evidence="1">
    <location>
        <begin position="55"/>
        <end position="273"/>
    </location>
</feature>
<evidence type="ECO:0000259" key="1">
    <source>
        <dbReference type="Pfam" id="PF12146"/>
    </source>
</evidence>
<dbReference type="InterPro" id="IPR022742">
    <property type="entry name" value="Hydrolase_4"/>
</dbReference>
<sequence>MTEKEIQFGEKGQLAGSLSFPETSPVALPAILILAGSGPLDRNGNGTRKGPMLHLYNQLAAFLTECGFVVLRYDKRGTGKSSGDFIKTGFWDLIDDAKAALHFLRDQPIVDRNKVFILGHSEGCMLAPEVAKGEGIQGLIFVAGAAQSLADAQSYQRELIVDSFQKTKGLKGKLIRLLNVTDKVKKQGQKFDRKVSMTKRDVIRYQGVKINAKWFREHYEHDVYQSLAEVTCPILAVTGSKDVQATPKQVHEVKKYTTVETETHIIKGMNHMLRDQDEDTDILHLKKVYKNIGEKPLSKELLTVVKSWLDRHV</sequence>
<dbReference type="InterPro" id="IPR053145">
    <property type="entry name" value="AB_hydrolase_Est10"/>
</dbReference>
<organism evidence="2 3">
    <name type="scientific">Halalkalibacter alkaliphilus</name>
    <dbReference type="NCBI Taxonomy" id="2917993"/>
    <lineage>
        <taxon>Bacteria</taxon>
        <taxon>Bacillati</taxon>
        <taxon>Bacillota</taxon>
        <taxon>Bacilli</taxon>
        <taxon>Bacillales</taxon>
        <taxon>Bacillaceae</taxon>
        <taxon>Halalkalibacter</taxon>
    </lineage>
</organism>
<proteinExistence type="predicted"/>
<dbReference type="PANTHER" id="PTHR43265">
    <property type="entry name" value="ESTERASE ESTD"/>
    <property type="match status" value="1"/>
</dbReference>
<reference evidence="2" key="1">
    <citation type="submission" date="2022-02" db="EMBL/GenBank/DDBJ databases">
        <title>Halalkalibacter sp. nov. isolated from Lonar Lake, India.</title>
        <authorList>
            <person name="Joshi A."/>
            <person name="Thite S."/>
            <person name="Lodha T."/>
        </authorList>
    </citation>
    <scope>NUCLEOTIDE SEQUENCE</scope>
    <source>
        <strain evidence="2">MEB205</strain>
    </source>
</reference>
<gene>
    <name evidence="2" type="ORF">MF646_10955</name>
</gene>
<dbReference type="RefSeq" id="WP_250096537.1">
    <property type="nucleotide sequence ID" value="NZ_JAKRYL010000010.1"/>
</dbReference>
<accession>A0A9X2I4Q3</accession>
<evidence type="ECO:0000313" key="2">
    <source>
        <dbReference type="EMBL" id="MCL7747638.1"/>
    </source>
</evidence>
<dbReference type="Pfam" id="PF12146">
    <property type="entry name" value="Hydrolase_4"/>
    <property type="match status" value="1"/>
</dbReference>
<name>A0A9X2I4Q3_9BACI</name>
<dbReference type="InterPro" id="IPR029058">
    <property type="entry name" value="AB_hydrolase_fold"/>
</dbReference>
<comment type="caution">
    <text evidence="2">The sequence shown here is derived from an EMBL/GenBank/DDBJ whole genome shotgun (WGS) entry which is preliminary data.</text>
</comment>
<dbReference type="SUPFAM" id="SSF53474">
    <property type="entry name" value="alpha/beta-Hydrolases"/>
    <property type="match status" value="1"/>
</dbReference>
<protein>
    <submittedName>
        <fullName evidence="2">Lysophospholipase</fullName>
    </submittedName>
</protein>
<dbReference type="EMBL" id="JAKRYL010000010">
    <property type="protein sequence ID" value="MCL7747638.1"/>
    <property type="molecule type" value="Genomic_DNA"/>
</dbReference>
<evidence type="ECO:0000313" key="3">
    <source>
        <dbReference type="Proteomes" id="UP001139150"/>
    </source>
</evidence>
<dbReference type="GO" id="GO:0052689">
    <property type="term" value="F:carboxylic ester hydrolase activity"/>
    <property type="evidence" value="ECO:0007669"/>
    <property type="project" value="TreeGrafter"/>
</dbReference>
<dbReference type="PANTHER" id="PTHR43265:SF1">
    <property type="entry name" value="ESTERASE ESTD"/>
    <property type="match status" value="1"/>
</dbReference>
<dbReference type="Gene3D" id="3.40.50.1820">
    <property type="entry name" value="alpha/beta hydrolase"/>
    <property type="match status" value="1"/>
</dbReference>
<dbReference type="AlphaFoldDB" id="A0A9X2I4Q3"/>
<dbReference type="Proteomes" id="UP001139150">
    <property type="component" value="Unassembled WGS sequence"/>
</dbReference>